<feature type="domain" description="Peptidase S9 prolyl oligopeptidase catalytic" evidence="2">
    <location>
        <begin position="405"/>
        <end position="620"/>
    </location>
</feature>
<sequence length="622" mass="68402">MKPAHLSVESLFSDPHRLKARISPDGTRIAFLAPWKNRLNVWVQDLEPGSEPLCVTADETRSVENFHWADDPRWLLYLQDSGGDENWHLHRADVHAPGVPAVDLTPFPGARVVSAEPSIGRPGKLTVLLNARTPAEFDLHELDVATGELTLLGRSPGLGRSWFQASGELLVTGLTADGDLELLRPDADGELHRVVLLPGADHPVGHLSQMTPDGTGMWIGSYEDGDRSRLVRVDLATGERTEVDSHPTFDLDPIPKVFPTAPATFVLDRRGELLGARYRGARQEIRPIDPHFAEVLAELEKLSDGDVGELSSDDAGQRWIVSFQHDRDPGATWFYDHATGEKRLLFKPYEHLDPESLAPMTPVTINARDGLELPSYLTLPVGAEPSGLPMVLLVHGGPWHRDHWGFNPLVQLLANRGYAVLQVNFRGSDGFGKAHMQAAIGEFAGKMHDDLIDAVDWAIERGYADPDRVAIMGGSYGGYAALVGATFTPDRFAAVVDYVGISDLANFMRTQPEFVKPALITNWFRYVGDPADPEQEADMLARSPISHVDKIRSPLLVVQGANDARVVQGESDLIVEAARARGLDVEYLVFPDEGHAVVNPENRVTMFRAADRFLARHIGDAR</sequence>
<organism evidence="3 4">
    <name type="scientific">Saccharopolyspora ipomoeae</name>
    <dbReference type="NCBI Taxonomy" id="3042027"/>
    <lineage>
        <taxon>Bacteria</taxon>
        <taxon>Bacillati</taxon>
        <taxon>Actinomycetota</taxon>
        <taxon>Actinomycetes</taxon>
        <taxon>Pseudonocardiales</taxon>
        <taxon>Pseudonocardiaceae</taxon>
        <taxon>Saccharopolyspora</taxon>
    </lineage>
</organism>
<dbReference type="RefSeq" id="WP_281455232.1">
    <property type="nucleotide sequence ID" value="NZ_JASAOF010000004.1"/>
</dbReference>
<gene>
    <name evidence="3" type="ORF">QFW96_09605</name>
</gene>
<evidence type="ECO:0000259" key="2">
    <source>
        <dbReference type="Pfam" id="PF00326"/>
    </source>
</evidence>
<name>A0ABT6PLR4_9PSEU</name>
<keyword evidence="4" id="KW-1185">Reference proteome</keyword>
<dbReference type="Gene3D" id="2.120.10.30">
    <property type="entry name" value="TolB, C-terminal domain"/>
    <property type="match status" value="1"/>
</dbReference>
<proteinExistence type="predicted"/>
<protein>
    <submittedName>
        <fullName evidence="3">S9 family peptidase</fullName>
        <ecNumber evidence="3">3.4.-.-</ecNumber>
    </submittedName>
</protein>
<evidence type="ECO:0000313" key="3">
    <source>
        <dbReference type="EMBL" id="MDI2028867.1"/>
    </source>
</evidence>
<dbReference type="SUPFAM" id="SSF82171">
    <property type="entry name" value="DPP6 N-terminal domain-like"/>
    <property type="match status" value="1"/>
</dbReference>
<dbReference type="PANTHER" id="PTHR42776">
    <property type="entry name" value="SERINE PEPTIDASE S9 FAMILY MEMBER"/>
    <property type="match status" value="1"/>
</dbReference>
<dbReference type="Proteomes" id="UP001237595">
    <property type="component" value="Unassembled WGS sequence"/>
</dbReference>
<dbReference type="InterPro" id="IPR029058">
    <property type="entry name" value="AB_hydrolase_fold"/>
</dbReference>
<dbReference type="SUPFAM" id="SSF53474">
    <property type="entry name" value="alpha/beta-Hydrolases"/>
    <property type="match status" value="1"/>
</dbReference>
<dbReference type="EMBL" id="JASAOF010000004">
    <property type="protein sequence ID" value="MDI2028867.1"/>
    <property type="molecule type" value="Genomic_DNA"/>
</dbReference>
<dbReference type="Gene3D" id="3.40.50.1820">
    <property type="entry name" value="alpha/beta hydrolase"/>
    <property type="match status" value="1"/>
</dbReference>
<dbReference type="InterPro" id="IPR011042">
    <property type="entry name" value="6-blade_b-propeller_TolB-like"/>
</dbReference>
<dbReference type="InterPro" id="IPR001375">
    <property type="entry name" value="Peptidase_S9_cat"/>
</dbReference>
<accession>A0ABT6PLR4</accession>
<dbReference type="GO" id="GO:0016787">
    <property type="term" value="F:hydrolase activity"/>
    <property type="evidence" value="ECO:0007669"/>
    <property type="project" value="UniProtKB-KW"/>
</dbReference>
<keyword evidence="1 3" id="KW-0378">Hydrolase</keyword>
<comment type="caution">
    <text evidence="3">The sequence shown here is derived from an EMBL/GenBank/DDBJ whole genome shotgun (WGS) entry which is preliminary data.</text>
</comment>
<reference evidence="3 4" key="1">
    <citation type="submission" date="2023-04" db="EMBL/GenBank/DDBJ databases">
        <title>Draft genome sequence of Saccharopolyspora sp. TS4A08 isolated from sweet potato rhizospheric soil.</title>
        <authorList>
            <person name="Suksaard P."/>
            <person name="Duangmal K."/>
        </authorList>
    </citation>
    <scope>NUCLEOTIDE SEQUENCE [LARGE SCALE GENOMIC DNA]</scope>
    <source>
        <strain evidence="3 4">TS4A08</strain>
    </source>
</reference>
<evidence type="ECO:0000313" key="4">
    <source>
        <dbReference type="Proteomes" id="UP001237595"/>
    </source>
</evidence>
<dbReference type="PANTHER" id="PTHR42776:SF27">
    <property type="entry name" value="DIPEPTIDYL PEPTIDASE FAMILY MEMBER 6"/>
    <property type="match status" value="1"/>
</dbReference>
<evidence type="ECO:0000256" key="1">
    <source>
        <dbReference type="ARBA" id="ARBA00022801"/>
    </source>
</evidence>
<dbReference type="Pfam" id="PF00326">
    <property type="entry name" value="Peptidase_S9"/>
    <property type="match status" value="1"/>
</dbReference>
<dbReference type="EC" id="3.4.-.-" evidence="3"/>